<evidence type="ECO:0000313" key="2">
    <source>
        <dbReference type="EMBL" id="TDM01695.1"/>
    </source>
</evidence>
<dbReference type="Proteomes" id="UP000295328">
    <property type="component" value="Unassembled WGS sequence"/>
</dbReference>
<dbReference type="InterPro" id="IPR010499">
    <property type="entry name" value="AraC_E-bd"/>
</dbReference>
<protein>
    <submittedName>
        <fullName evidence="2">AraC family transcriptional regulator</fullName>
    </submittedName>
</protein>
<dbReference type="AlphaFoldDB" id="A0A4R6BJ31"/>
<evidence type="ECO:0000313" key="3">
    <source>
        <dbReference type="Proteomes" id="UP000295328"/>
    </source>
</evidence>
<dbReference type="SUPFAM" id="SSF55136">
    <property type="entry name" value="Probable bacterial effector-binding domain"/>
    <property type="match status" value="1"/>
</dbReference>
<name>A0A4R6BJ31_9STAP</name>
<dbReference type="InterPro" id="IPR011256">
    <property type="entry name" value="Reg_factor_effector_dom_sf"/>
</dbReference>
<sequence length="167" mass="19378">MNMSIINITGGFIMNYREVTFESIPLVGECVHYETAAEARRSIQSYWTDFTKRGKDKVLDQYHNQQISGFLGVLIPKPNDRLDYMIAVSSDEQPAELEVRKIPVGRYLIFEAKGKLPYALRKVMDDIHHEFLPKSHYKLREAAILEHYLPGDIESDTYISEIWIPIE</sequence>
<gene>
    <name evidence="2" type="ORF">ERX37_05650</name>
</gene>
<dbReference type="Gene3D" id="3.20.80.10">
    <property type="entry name" value="Regulatory factor, effector binding domain"/>
    <property type="match status" value="1"/>
</dbReference>
<accession>A0A4R6BJ31</accession>
<dbReference type="EMBL" id="SCWE01000002">
    <property type="protein sequence ID" value="TDM01695.1"/>
    <property type="molecule type" value="Genomic_DNA"/>
</dbReference>
<dbReference type="Pfam" id="PF14526">
    <property type="entry name" value="Cass2"/>
    <property type="match status" value="1"/>
</dbReference>
<dbReference type="SMART" id="SM00871">
    <property type="entry name" value="AraC_E_bind"/>
    <property type="match status" value="1"/>
</dbReference>
<reference evidence="2 3" key="1">
    <citation type="submission" date="2019-01" db="EMBL/GenBank/DDBJ databases">
        <title>Draft genome sequences of the type strains of six Macrococcus species.</title>
        <authorList>
            <person name="Mazhar S."/>
            <person name="Altermann E."/>
            <person name="Hill C."/>
            <person name="Mcauliffe O."/>
        </authorList>
    </citation>
    <scope>NUCLEOTIDE SEQUENCE [LARGE SCALE GENOMIC DNA]</scope>
    <source>
        <strain evidence="2 3">CCM4809</strain>
    </source>
</reference>
<proteinExistence type="predicted"/>
<dbReference type="PANTHER" id="PTHR36444:SF3">
    <property type="entry name" value="TRANSCRIPTIONAL ACTIVATOR, PUTATIVE-RELATED"/>
    <property type="match status" value="1"/>
</dbReference>
<keyword evidence="3" id="KW-1185">Reference proteome</keyword>
<feature type="domain" description="AraC effector-binding" evidence="1">
    <location>
        <begin position="14"/>
        <end position="167"/>
    </location>
</feature>
<organism evidence="2 3">
    <name type="scientific">Macrococcus hajekii</name>
    <dbReference type="NCBI Taxonomy" id="198482"/>
    <lineage>
        <taxon>Bacteria</taxon>
        <taxon>Bacillati</taxon>
        <taxon>Bacillota</taxon>
        <taxon>Bacilli</taxon>
        <taxon>Bacillales</taxon>
        <taxon>Staphylococcaceae</taxon>
        <taxon>Macrococcus</taxon>
    </lineage>
</organism>
<evidence type="ECO:0000259" key="1">
    <source>
        <dbReference type="SMART" id="SM00871"/>
    </source>
</evidence>
<dbReference type="InterPro" id="IPR029441">
    <property type="entry name" value="Cass2"/>
</dbReference>
<comment type="caution">
    <text evidence="2">The sequence shown here is derived from an EMBL/GenBank/DDBJ whole genome shotgun (WGS) entry which is preliminary data.</text>
</comment>
<dbReference type="InterPro" id="IPR053182">
    <property type="entry name" value="YobU-like_regulator"/>
</dbReference>
<dbReference type="PANTHER" id="PTHR36444">
    <property type="entry name" value="TRANSCRIPTIONAL REGULATOR PROTEIN YOBU-RELATED"/>
    <property type="match status" value="1"/>
</dbReference>